<dbReference type="EMBL" id="JAQQBS010000004">
    <property type="protein sequence ID" value="KAK0169754.1"/>
    <property type="molecule type" value="Genomic_DNA"/>
</dbReference>
<accession>A0AA39FHM7</accession>
<sequence>MSKYIHHSTVSSVFLMGQAAAQDLAVLSVLNCRGRMENEVASLLAVHLQNRSPRLILICPLCCCRILTLEAQGVLVVYNFVQVSIFVNTFASPSLQDRCHSRDTTGSDDRFGGCARGLCLMLEEVKAN</sequence>
<dbReference type="AlphaFoldDB" id="A0AA39FHM7"/>
<protein>
    <submittedName>
        <fullName evidence="1">Uncharacterized protein</fullName>
    </submittedName>
</protein>
<comment type="caution">
    <text evidence="1">The sequence shown here is derived from an EMBL/GenBank/DDBJ whole genome shotgun (WGS) entry which is preliminary data.</text>
</comment>
<evidence type="ECO:0000313" key="2">
    <source>
        <dbReference type="Proteomes" id="UP001168990"/>
    </source>
</evidence>
<gene>
    <name evidence="1" type="ORF">PV328_010396</name>
</gene>
<organism evidence="1 2">
    <name type="scientific">Microctonus aethiopoides</name>
    <dbReference type="NCBI Taxonomy" id="144406"/>
    <lineage>
        <taxon>Eukaryota</taxon>
        <taxon>Metazoa</taxon>
        <taxon>Ecdysozoa</taxon>
        <taxon>Arthropoda</taxon>
        <taxon>Hexapoda</taxon>
        <taxon>Insecta</taxon>
        <taxon>Pterygota</taxon>
        <taxon>Neoptera</taxon>
        <taxon>Endopterygota</taxon>
        <taxon>Hymenoptera</taxon>
        <taxon>Apocrita</taxon>
        <taxon>Ichneumonoidea</taxon>
        <taxon>Braconidae</taxon>
        <taxon>Euphorinae</taxon>
        <taxon>Microctonus</taxon>
    </lineage>
</organism>
<keyword evidence="2" id="KW-1185">Reference proteome</keyword>
<proteinExistence type="predicted"/>
<dbReference type="Proteomes" id="UP001168990">
    <property type="component" value="Unassembled WGS sequence"/>
</dbReference>
<evidence type="ECO:0000313" key="1">
    <source>
        <dbReference type="EMBL" id="KAK0169754.1"/>
    </source>
</evidence>
<name>A0AA39FHM7_9HYME</name>
<reference evidence="1" key="2">
    <citation type="submission" date="2023-03" db="EMBL/GenBank/DDBJ databases">
        <authorList>
            <person name="Inwood S.N."/>
            <person name="Skelly J.G."/>
            <person name="Guhlin J."/>
            <person name="Harrop T.W.R."/>
            <person name="Goldson S.G."/>
            <person name="Dearden P.K."/>
        </authorList>
    </citation>
    <scope>NUCLEOTIDE SEQUENCE</scope>
    <source>
        <strain evidence="1">Irish</strain>
        <tissue evidence="1">Whole body</tissue>
    </source>
</reference>
<reference evidence="1" key="1">
    <citation type="journal article" date="2023" name="bioRxiv">
        <title>Scaffold-level genome assemblies of two parasitoid biocontrol wasps reveal the parthenogenesis mechanism and an associated novel virus.</title>
        <authorList>
            <person name="Inwood S."/>
            <person name="Skelly J."/>
            <person name="Guhlin J."/>
            <person name="Harrop T."/>
            <person name="Goldson S."/>
            <person name="Dearden P."/>
        </authorList>
    </citation>
    <scope>NUCLEOTIDE SEQUENCE</scope>
    <source>
        <strain evidence="1">Irish</strain>
        <tissue evidence="1">Whole body</tissue>
    </source>
</reference>